<sequence>MLPWPGRHPPASRSSPRPAPGPRRFPRGCWNWSSERAPRQPLTHAGPSSVGASPHPHRRLQDQPGGRSDLPLRPPAAEGTQPGTARPPLLPPRAPRVSCSAWLGPASPARPARPARHLIRLRSRAEPLFRLPGLAFPGSGVGEGRRESFRHFQPPPPVPPPREGGCGRLPRLPSRELRATRGAAPGGGRRAGLAPTQRARQEAVPSPVEPPGKETGPRQDGWVWIVVLFFLFVAFLGTKKKAQPFTPLHLHLSAPEAWLHRFGETETTVYPAPHSRDGWDEHSCWNQCLVSS</sequence>
<keyword evidence="4" id="KW-1185">Reference proteome</keyword>
<keyword evidence="2" id="KW-0472">Membrane</keyword>
<dbReference type="EMBL" id="JACASE010000011">
    <property type="protein sequence ID" value="KAF6427864.1"/>
    <property type="molecule type" value="Genomic_DNA"/>
</dbReference>
<dbReference type="AlphaFoldDB" id="A0A7J8DXG5"/>
<accession>A0A7J8DXG5</accession>
<reference evidence="3 4" key="1">
    <citation type="journal article" date="2020" name="Nature">
        <title>Six reference-quality genomes reveal evolution of bat adaptations.</title>
        <authorList>
            <person name="Jebb D."/>
            <person name="Huang Z."/>
            <person name="Pippel M."/>
            <person name="Hughes G.M."/>
            <person name="Lavrichenko K."/>
            <person name="Devanna P."/>
            <person name="Winkler S."/>
            <person name="Jermiin L.S."/>
            <person name="Skirmuntt E.C."/>
            <person name="Katzourakis A."/>
            <person name="Burkitt-Gray L."/>
            <person name="Ray D.A."/>
            <person name="Sullivan K.A.M."/>
            <person name="Roscito J.G."/>
            <person name="Kirilenko B.M."/>
            <person name="Davalos L.M."/>
            <person name="Corthals A.P."/>
            <person name="Power M.L."/>
            <person name="Jones G."/>
            <person name="Ransome R.D."/>
            <person name="Dechmann D.K.N."/>
            <person name="Locatelli A.G."/>
            <person name="Puechmaille S.J."/>
            <person name="Fedrigo O."/>
            <person name="Jarvis E.D."/>
            <person name="Hiller M."/>
            <person name="Vernes S.C."/>
            <person name="Myers E.W."/>
            <person name="Teeling E.C."/>
        </authorList>
    </citation>
    <scope>NUCLEOTIDE SEQUENCE [LARGE SCALE GENOMIC DNA]</scope>
    <source>
        <strain evidence="3">MRouAeg1</strain>
        <tissue evidence="3">Muscle</tissue>
    </source>
</reference>
<feature type="transmembrane region" description="Helical" evidence="2">
    <location>
        <begin position="221"/>
        <end position="238"/>
    </location>
</feature>
<keyword evidence="2" id="KW-0812">Transmembrane</keyword>
<keyword evidence="2" id="KW-1133">Transmembrane helix</keyword>
<name>A0A7J8DXG5_ROUAE</name>
<protein>
    <submittedName>
        <fullName evidence="3">Uncharacterized protein</fullName>
    </submittedName>
</protein>
<feature type="region of interest" description="Disordered" evidence="1">
    <location>
        <begin position="141"/>
        <end position="216"/>
    </location>
</feature>
<proteinExistence type="predicted"/>
<evidence type="ECO:0000313" key="4">
    <source>
        <dbReference type="Proteomes" id="UP000593571"/>
    </source>
</evidence>
<evidence type="ECO:0000256" key="2">
    <source>
        <dbReference type="SAM" id="Phobius"/>
    </source>
</evidence>
<evidence type="ECO:0000256" key="1">
    <source>
        <dbReference type="SAM" id="MobiDB-lite"/>
    </source>
</evidence>
<comment type="caution">
    <text evidence="3">The sequence shown here is derived from an EMBL/GenBank/DDBJ whole genome shotgun (WGS) entry which is preliminary data.</text>
</comment>
<gene>
    <name evidence="3" type="ORF">HJG63_008348</name>
</gene>
<dbReference type="Proteomes" id="UP000593571">
    <property type="component" value="Unassembled WGS sequence"/>
</dbReference>
<organism evidence="3 4">
    <name type="scientific">Rousettus aegyptiacus</name>
    <name type="common">Egyptian fruit bat</name>
    <name type="synonym">Pteropus aegyptiacus</name>
    <dbReference type="NCBI Taxonomy" id="9407"/>
    <lineage>
        <taxon>Eukaryota</taxon>
        <taxon>Metazoa</taxon>
        <taxon>Chordata</taxon>
        <taxon>Craniata</taxon>
        <taxon>Vertebrata</taxon>
        <taxon>Euteleostomi</taxon>
        <taxon>Mammalia</taxon>
        <taxon>Eutheria</taxon>
        <taxon>Laurasiatheria</taxon>
        <taxon>Chiroptera</taxon>
        <taxon>Yinpterochiroptera</taxon>
        <taxon>Pteropodoidea</taxon>
        <taxon>Pteropodidae</taxon>
        <taxon>Rousettinae</taxon>
        <taxon>Rousettus</taxon>
    </lineage>
</organism>
<feature type="compositionally biased region" description="Pro residues" evidence="1">
    <location>
        <begin position="153"/>
        <end position="162"/>
    </location>
</feature>
<evidence type="ECO:0000313" key="3">
    <source>
        <dbReference type="EMBL" id="KAF6427864.1"/>
    </source>
</evidence>
<feature type="region of interest" description="Disordered" evidence="1">
    <location>
        <begin position="1"/>
        <end position="114"/>
    </location>
</feature>